<protein>
    <submittedName>
        <fullName evidence="1">Uncharacterized protein</fullName>
    </submittedName>
</protein>
<comment type="caution">
    <text evidence="1">The sequence shown here is derived from an EMBL/GenBank/DDBJ whole genome shotgun (WGS) entry which is preliminary data.</text>
</comment>
<accession>A0A1V1NUM4</accession>
<evidence type="ECO:0000313" key="2">
    <source>
        <dbReference type="Proteomes" id="UP000189670"/>
    </source>
</evidence>
<reference evidence="2" key="1">
    <citation type="submission" date="2012-11" db="EMBL/GenBank/DDBJ databases">
        <authorList>
            <person name="Lucero-Rivera Y.E."/>
            <person name="Tovar-Ramirez D."/>
        </authorList>
    </citation>
    <scope>NUCLEOTIDE SEQUENCE [LARGE SCALE GENOMIC DNA]</scope>
    <source>
        <strain evidence="2">Araruama</strain>
    </source>
</reference>
<proteinExistence type="predicted"/>
<sequence>ELEPKAILLVESITNFNFGKIISLFINLIDRLFNICSTFVENDWIIRVFALFSFNFLDYFDNTQQTIYHYTDLRTYNSVVEEVTKNDSYSTCPQQLFFHTFKTRLQENEENLDELLAIAFDSFKHSKWNTFNTSVINFINIYRILVAQIFYDKLELFKIKIEGFFCLCKKS</sequence>
<feature type="non-terminal residue" evidence="1">
    <location>
        <position position="1"/>
    </location>
</feature>
<dbReference type="EMBL" id="ATBP01002119">
    <property type="protein sequence ID" value="ETR66261.1"/>
    <property type="molecule type" value="Genomic_DNA"/>
</dbReference>
<organism evidence="1 2">
    <name type="scientific">Candidatus Magnetoglobus multicellularis str. Araruama</name>
    <dbReference type="NCBI Taxonomy" id="890399"/>
    <lineage>
        <taxon>Bacteria</taxon>
        <taxon>Pseudomonadati</taxon>
        <taxon>Thermodesulfobacteriota</taxon>
        <taxon>Desulfobacteria</taxon>
        <taxon>Desulfobacterales</taxon>
        <taxon>Desulfobacteraceae</taxon>
        <taxon>Candidatus Magnetoglobus</taxon>
    </lineage>
</organism>
<dbReference type="AlphaFoldDB" id="A0A1V1NUM4"/>
<dbReference type="Proteomes" id="UP000189670">
    <property type="component" value="Unassembled WGS sequence"/>
</dbReference>
<name>A0A1V1NUM4_9BACT</name>
<evidence type="ECO:0000313" key="1">
    <source>
        <dbReference type="EMBL" id="ETR66261.1"/>
    </source>
</evidence>
<gene>
    <name evidence="1" type="ORF">OMM_13035</name>
</gene>